<accession>A0ABW6LXY6</accession>
<protein>
    <submittedName>
        <fullName evidence="2">DinB family protein</fullName>
    </submittedName>
</protein>
<dbReference type="SUPFAM" id="SSF109854">
    <property type="entry name" value="DinB/YfiT-like putative metalloenzymes"/>
    <property type="match status" value="1"/>
</dbReference>
<dbReference type="Proteomes" id="UP001601303">
    <property type="component" value="Unassembled WGS sequence"/>
</dbReference>
<sequence length="211" mass="23233">MITPDFKADLRVILQDSRDTLLWKLEGLSEYDIRRPMTPTGTNLLGLVKHLAGAEAFYFGTVFGRPVDAPALWIAGDAEPNADLWATPDETREQMVGDYRRICAHSDTTIEALPLDAVGHLPGDPGREITLHRTLAHMIYETSRHAGHADVVRELIDGAAGQRAEGDNMAPGDASWWAEHRERVERAAKEVALQRPEGARGTARPAPTDPQ</sequence>
<dbReference type="RefSeq" id="WP_388104288.1">
    <property type="nucleotide sequence ID" value="NZ_JBIAHM010000002.1"/>
</dbReference>
<dbReference type="InterPro" id="IPR034660">
    <property type="entry name" value="DinB/YfiT-like"/>
</dbReference>
<dbReference type="Gene3D" id="1.20.120.450">
    <property type="entry name" value="dinb family like domain"/>
    <property type="match status" value="1"/>
</dbReference>
<organism evidence="2 3">
    <name type="scientific">Streptomyces hokutonensis</name>
    <dbReference type="NCBI Taxonomy" id="1306990"/>
    <lineage>
        <taxon>Bacteria</taxon>
        <taxon>Bacillati</taxon>
        <taxon>Actinomycetota</taxon>
        <taxon>Actinomycetes</taxon>
        <taxon>Kitasatosporales</taxon>
        <taxon>Streptomycetaceae</taxon>
        <taxon>Streptomyces</taxon>
    </lineage>
</organism>
<proteinExistence type="predicted"/>
<name>A0ABW6LXY6_9ACTN</name>
<dbReference type="InterPro" id="IPR007061">
    <property type="entry name" value="MST-like"/>
</dbReference>
<dbReference type="Pfam" id="PF04978">
    <property type="entry name" value="MST"/>
    <property type="match status" value="1"/>
</dbReference>
<evidence type="ECO:0000313" key="3">
    <source>
        <dbReference type="Proteomes" id="UP001601303"/>
    </source>
</evidence>
<gene>
    <name evidence="2" type="ORF">ACFYNQ_09185</name>
</gene>
<keyword evidence="3" id="KW-1185">Reference proteome</keyword>
<feature type="region of interest" description="Disordered" evidence="1">
    <location>
        <begin position="190"/>
        <end position="211"/>
    </location>
</feature>
<dbReference type="EMBL" id="JBIAHM010000002">
    <property type="protein sequence ID" value="MFE9598746.1"/>
    <property type="molecule type" value="Genomic_DNA"/>
</dbReference>
<evidence type="ECO:0000256" key="1">
    <source>
        <dbReference type="SAM" id="MobiDB-lite"/>
    </source>
</evidence>
<evidence type="ECO:0000313" key="2">
    <source>
        <dbReference type="EMBL" id="MFE9598746.1"/>
    </source>
</evidence>
<comment type="caution">
    <text evidence="2">The sequence shown here is derived from an EMBL/GenBank/DDBJ whole genome shotgun (WGS) entry which is preliminary data.</text>
</comment>
<reference evidence="2 3" key="1">
    <citation type="submission" date="2024-10" db="EMBL/GenBank/DDBJ databases">
        <title>The Natural Products Discovery Center: Release of the First 8490 Sequenced Strains for Exploring Actinobacteria Biosynthetic Diversity.</title>
        <authorList>
            <person name="Kalkreuter E."/>
            <person name="Kautsar S.A."/>
            <person name="Yang D."/>
            <person name="Bader C.D."/>
            <person name="Teijaro C.N."/>
            <person name="Fluegel L."/>
            <person name="Davis C.M."/>
            <person name="Simpson J.R."/>
            <person name="Lauterbach L."/>
            <person name="Steele A.D."/>
            <person name="Gui C."/>
            <person name="Meng S."/>
            <person name="Li G."/>
            <person name="Viehrig K."/>
            <person name="Ye F."/>
            <person name="Su P."/>
            <person name="Kiefer A.F."/>
            <person name="Nichols A."/>
            <person name="Cepeda A.J."/>
            <person name="Yan W."/>
            <person name="Fan B."/>
            <person name="Jiang Y."/>
            <person name="Adhikari A."/>
            <person name="Zheng C.-J."/>
            <person name="Schuster L."/>
            <person name="Cowan T.M."/>
            <person name="Smanski M.J."/>
            <person name="Chevrette M.G."/>
            <person name="De Carvalho L.P.S."/>
            <person name="Shen B."/>
        </authorList>
    </citation>
    <scope>NUCLEOTIDE SEQUENCE [LARGE SCALE GENOMIC DNA]</scope>
    <source>
        <strain evidence="2 3">NPDC006488</strain>
    </source>
</reference>